<evidence type="ECO:0000256" key="7">
    <source>
        <dbReference type="ARBA" id="ARBA00023284"/>
    </source>
</evidence>
<protein>
    <recommendedName>
        <fullName evidence="2">thioredoxin-dependent peroxiredoxin</fullName>
        <ecNumber evidence="2">1.11.1.24</ecNumber>
    </recommendedName>
    <alternativeName>
        <fullName evidence="8">Thioredoxin peroxidase</fullName>
    </alternativeName>
    <alternativeName>
        <fullName evidence="10">Thioredoxin-dependent peroxiredoxin Bcp</fullName>
    </alternativeName>
</protein>
<evidence type="ECO:0000313" key="15">
    <source>
        <dbReference type="EMBL" id="TCT22540.1"/>
    </source>
</evidence>
<dbReference type="InterPro" id="IPR000866">
    <property type="entry name" value="AhpC/TSA"/>
</dbReference>
<feature type="chain" id="PRO_5020551841" description="thioredoxin-dependent peroxiredoxin" evidence="13">
    <location>
        <begin position="21"/>
        <end position="200"/>
    </location>
</feature>
<reference evidence="15 16" key="1">
    <citation type="submission" date="2019-03" db="EMBL/GenBank/DDBJ databases">
        <title>Genomic Encyclopedia of Type Strains, Phase IV (KMG-IV): sequencing the most valuable type-strain genomes for metagenomic binning, comparative biology and taxonomic classification.</title>
        <authorList>
            <person name="Goeker M."/>
        </authorList>
    </citation>
    <scope>NUCLEOTIDE SEQUENCE [LARGE SCALE GENOMIC DNA]</scope>
    <source>
        <strain evidence="15 16">DSM 13605</strain>
    </source>
</reference>
<organism evidence="15 16">
    <name type="scientific">Thermomonas haemolytica</name>
    <dbReference type="NCBI Taxonomy" id="141949"/>
    <lineage>
        <taxon>Bacteria</taxon>
        <taxon>Pseudomonadati</taxon>
        <taxon>Pseudomonadota</taxon>
        <taxon>Gammaproteobacteria</taxon>
        <taxon>Lysobacterales</taxon>
        <taxon>Lysobacteraceae</taxon>
        <taxon>Thermomonas</taxon>
    </lineage>
</organism>
<dbReference type="PANTHER" id="PTHR42801:SF4">
    <property type="entry name" value="AHPC_TSA FAMILY PROTEIN"/>
    <property type="match status" value="1"/>
</dbReference>
<dbReference type="Gene3D" id="3.40.30.10">
    <property type="entry name" value="Glutaredoxin"/>
    <property type="match status" value="1"/>
</dbReference>
<keyword evidence="4" id="KW-0049">Antioxidant</keyword>
<accession>A0A4R3N0J4</accession>
<dbReference type="SUPFAM" id="SSF52833">
    <property type="entry name" value="Thioredoxin-like"/>
    <property type="match status" value="1"/>
</dbReference>
<dbReference type="InterPro" id="IPR050924">
    <property type="entry name" value="Peroxiredoxin_BCP/PrxQ"/>
</dbReference>
<evidence type="ECO:0000256" key="1">
    <source>
        <dbReference type="ARBA" id="ARBA00003330"/>
    </source>
</evidence>
<comment type="similarity">
    <text evidence="9">Belongs to the peroxiredoxin family. BCP/PrxQ subfamily.</text>
</comment>
<feature type="compositionally biased region" description="Low complexity" evidence="12">
    <location>
        <begin position="184"/>
        <end position="200"/>
    </location>
</feature>
<feature type="region of interest" description="Disordered" evidence="12">
    <location>
        <begin position="180"/>
        <end position="200"/>
    </location>
</feature>
<dbReference type="EC" id="1.11.1.24" evidence="2"/>
<evidence type="ECO:0000256" key="9">
    <source>
        <dbReference type="ARBA" id="ARBA00038489"/>
    </source>
</evidence>
<feature type="domain" description="Thioredoxin" evidence="14">
    <location>
        <begin position="22"/>
        <end position="174"/>
    </location>
</feature>
<evidence type="ECO:0000256" key="11">
    <source>
        <dbReference type="ARBA" id="ARBA00049091"/>
    </source>
</evidence>
<dbReference type="GO" id="GO:0034599">
    <property type="term" value="P:cellular response to oxidative stress"/>
    <property type="evidence" value="ECO:0007669"/>
    <property type="project" value="TreeGrafter"/>
</dbReference>
<keyword evidence="13" id="KW-0732">Signal</keyword>
<keyword evidence="7" id="KW-0676">Redox-active center</keyword>
<dbReference type="InterPro" id="IPR013766">
    <property type="entry name" value="Thioredoxin_domain"/>
</dbReference>
<evidence type="ECO:0000256" key="13">
    <source>
        <dbReference type="SAM" id="SignalP"/>
    </source>
</evidence>
<evidence type="ECO:0000256" key="12">
    <source>
        <dbReference type="SAM" id="MobiDB-lite"/>
    </source>
</evidence>
<comment type="function">
    <text evidence="1">Thiol-specific peroxidase that catalyzes the reduction of hydrogen peroxide and organic hydroperoxides to water and alcohols, respectively. Plays a role in cell protection against oxidative stress by detoxifying peroxides and as sensor of hydrogen peroxide-mediated signaling events.</text>
</comment>
<dbReference type="Pfam" id="PF00578">
    <property type="entry name" value="AhpC-TSA"/>
    <property type="match status" value="1"/>
</dbReference>
<evidence type="ECO:0000256" key="10">
    <source>
        <dbReference type="ARBA" id="ARBA00042639"/>
    </source>
</evidence>
<evidence type="ECO:0000256" key="3">
    <source>
        <dbReference type="ARBA" id="ARBA00022559"/>
    </source>
</evidence>
<dbReference type="RefSeq" id="WP_114960489.1">
    <property type="nucleotide sequence ID" value="NZ_MSZW01000022.1"/>
</dbReference>
<keyword evidence="5" id="KW-0560">Oxidoreductase</keyword>
<proteinExistence type="inferred from homology"/>
<keyword evidence="16" id="KW-1185">Reference proteome</keyword>
<evidence type="ECO:0000256" key="4">
    <source>
        <dbReference type="ARBA" id="ARBA00022862"/>
    </source>
</evidence>
<dbReference type="OrthoDB" id="5572803at2"/>
<evidence type="ECO:0000256" key="6">
    <source>
        <dbReference type="ARBA" id="ARBA00023157"/>
    </source>
</evidence>
<sequence>MRRLALACLLAAALPSVALAALKPGTPAPMFSAPAFLAAQPFTFDLKAALAKGPVVVYFFPAAFTPGCNVEAAAFSQAIDKFKAHGASVIGVTAGNIDQLAEFSKDTEKCAGKFPVAADEGAKIAKSYDAVLTLKPDLSSRTSYLIGQDGRILAEYDSMNPNQHVKQMLDALQAVHAGAGGKGTAAPAAKPSPKSSATGG</sequence>
<dbReference type="InterPro" id="IPR036249">
    <property type="entry name" value="Thioredoxin-like_sf"/>
</dbReference>
<evidence type="ECO:0000259" key="14">
    <source>
        <dbReference type="PROSITE" id="PS51352"/>
    </source>
</evidence>
<comment type="catalytic activity">
    <reaction evidence="11">
        <text>a hydroperoxide + [thioredoxin]-dithiol = an alcohol + [thioredoxin]-disulfide + H2O</text>
        <dbReference type="Rhea" id="RHEA:62620"/>
        <dbReference type="Rhea" id="RHEA-COMP:10698"/>
        <dbReference type="Rhea" id="RHEA-COMP:10700"/>
        <dbReference type="ChEBI" id="CHEBI:15377"/>
        <dbReference type="ChEBI" id="CHEBI:29950"/>
        <dbReference type="ChEBI" id="CHEBI:30879"/>
        <dbReference type="ChEBI" id="CHEBI:35924"/>
        <dbReference type="ChEBI" id="CHEBI:50058"/>
        <dbReference type="EC" id="1.11.1.24"/>
    </reaction>
</comment>
<evidence type="ECO:0000256" key="2">
    <source>
        <dbReference type="ARBA" id="ARBA00013017"/>
    </source>
</evidence>
<evidence type="ECO:0000313" key="16">
    <source>
        <dbReference type="Proteomes" id="UP000295414"/>
    </source>
</evidence>
<evidence type="ECO:0000256" key="5">
    <source>
        <dbReference type="ARBA" id="ARBA00023002"/>
    </source>
</evidence>
<dbReference type="GO" id="GO:0005737">
    <property type="term" value="C:cytoplasm"/>
    <property type="evidence" value="ECO:0007669"/>
    <property type="project" value="TreeGrafter"/>
</dbReference>
<dbReference type="CDD" id="cd03017">
    <property type="entry name" value="PRX_BCP"/>
    <property type="match status" value="1"/>
</dbReference>
<dbReference type="PANTHER" id="PTHR42801">
    <property type="entry name" value="THIOREDOXIN-DEPENDENT PEROXIDE REDUCTASE"/>
    <property type="match status" value="1"/>
</dbReference>
<keyword evidence="3" id="KW-0575">Peroxidase</keyword>
<dbReference type="GO" id="GO:0008379">
    <property type="term" value="F:thioredoxin peroxidase activity"/>
    <property type="evidence" value="ECO:0007669"/>
    <property type="project" value="TreeGrafter"/>
</dbReference>
<evidence type="ECO:0000256" key="8">
    <source>
        <dbReference type="ARBA" id="ARBA00032824"/>
    </source>
</evidence>
<keyword evidence="6" id="KW-1015">Disulfide bond</keyword>
<dbReference type="PROSITE" id="PS51352">
    <property type="entry name" value="THIOREDOXIN_2"/>
    <property type="match status" value="1"/>
</dbReference>
<dbReference type="AlphaFoldDB" id="A0A4R3N0J4"/>
<comment type="caution">
    <text evidence="15">The sequence shown here is derived from an EMBL/GenBank/DDBJ whole genome shotgun (WGS) entry which is preliminary data.</text>
</comment>
<dbReference type="Proteomes" id="UP000295414">
    <property type="component" value="Unassembled WGS sequence"/>
</dbReference>
<name>A0A4R3N0J4_9GAMM</name>
<dbReference type="EMBL" id="SMAP01000007">
    <property type="protein sequence ID" value="TCT22540.1"/>
    <property type="molecule type" value="Genomic_DNA"/>
</dbReference>
<gene>
    <name evidence="15" type="ORF">EDC34_10792</name>
</gene>
<feature type="signal peptide" evidence="13">
    <location>
        <begin position="1"/>
        <end position="20"/>
    </location>
</feature>
<dbReference type="GO" id="GO:0045454">
    <property type="term" value="P:cell redox homeostasis"/>
    <property type="evidence" value="ECO:0007669"/>
    <property type="project" value="TreeGrafter"/>
</dbReference>